<dbReference type="STRING" id="1824.SAMN05444423_102693"/>
<dbReference type="eggNOG" id="COG2319">
    <property type="taxonomic scope" value="Bacteria"/>
</dbReference>
<feature type="transmembrane region" description="Helical" evidence="5">
    <location>
        <begin position="457"/>
        <end position="479"/>
    </location>
</feature>
<evidence type="ECO:0000256" key="4">
    <source>
        <dbReference type="SAM" id="MobiDB-lite"/>
    </source>
</evidence>
<dbReference type="SUPFAM" id="SSF52540">
    <property type="entry name" value="P-loop containing nucleoside triphosphate hydrolases"/>
    <property type="match status" value="1"/>
</dbReference>
<feature type="repeat" description="WD" evidence="3">
    <location>
        <begin position="1077"/>
        <end position="1118"/>
    </location>
</feature>
<feature type="domain" description="Novel STAND NTPase 1" evidence="6">
    <location>
        <begin position="15"/>
        <end position="423"/>
    </location>
</feature>
<dbReference type="InterPro" id="IPR049052">
    <property type="entry name" value="nSTAND1"/>
</dbReference>
<dbReference type="AlphaFoldDB" id="U5ELD8"/>
<dbReference type="SUPFAM" id="SSF82171">
    <property type="entry name" value="DPP6 N-terminal domain-like"/>
    <property type="match status" value="1"/>
</dbReference>
<dbReference type="PANTHER" id="PTHR19848:SF8">
    <property type="entry name" value="F-BOX AND WD REPEAT DOMAIN CONTAINING 7"/>
    <property type="match status" value="1"/>
</dbReference>
<dbReference type="PROSITE" id="PS50082">
    <property type="entry name" value="WD_REPEATS_2"/>
    <property type="match status" value="4"/>
</dbReference>
<dbReference type="InterPro" id="IPR015943">
    <property type="entry name" value="WD40/YVTN_repeat-like_dom_sf"/>
</dbReference>
<dbReference type="InterPro" id="IPR011047">
    <property type="entry name" value="Quinoprotein_ADH-like_sf"/>
</dbReference>
<dbReference type="PROSITE" id="PS00678">
    <property type="entry name" value="WD_REPEATS_1"/>
    <property type="match status" value="1"/>
</dbReference>
<feature type="region of interest" description="Disordered" evidence="4">
    <location>
        <begin position="1178"/>
        <end position="1206"/>
    </location>
</feature>
<dbReference type="InterPro" id="IPR020472">
    <property type="entry name" value="WD40_PAC1"/>
</dbReference>
<evidence type="ECO:0000256" key="2">
    <source>
        <dbReference type="ARBA" id="ARBA00022737"/>
    </source>
</evidence>
<keyword evidence="5" id="KW-1133">Transmembrane helix</keyword>
<dbReference type="InterPro" id="IPR001680">
    <property type="entry name" value="WD40_rpt"/>
</dbReference>
<evidence type="ECO:0000256" key="3">
    <source>
        <dbReference type="PROSITE-ProRule" id="PRU00221"/>
    </source>
</evidence>
<dbReference type="Gene3D" id="3.40.50.300">
    <property type="entry name" value="P-loop containing nucleotide triphosphate hydrolases"/>
    <property type="match status" value="1"/>
</dbReference>
<keyword evidence="2" id="KW-0677">Repeat</keyword>
<evidence type="ECO:0000259" key="6">
    <source>
        <dbReference type="Pfam" id="PF20703"/>
    </source>
</evidence>
<dbReference type="Pfam" id="PF00400">
    <property type="entry name" value="WD40"/>
    <property type="match status" value="7"/>
</dbReference>
<dbReference type="RefSeq" id="WP_019047301.1">
    <property type="nucleotide sequence ID" value="NZ_BAFO02000032.1"/>
</dbReference>
<dbReference type="GeneID" id="91517721"/>
<evidence type="ECO:0000313" key="8">
    <source>
        <dbReference type="Proteomes" id="UP000017048"/>
    </source>
</evidence>
<feature type="repeat" description="WD" evidence="3">
    <location>
        <begin position="674"/>
        <end position="715"/>
    </location>
</feature>
<evidence type="ECO:0000256" key="5">
    <source>
        <dbReference type="SAM" id="Phobius"/>
    </source>
</evidence>
<evidence type="ECO:0000256" key="1">
    <source>
        <dbReference type="ARBA" id="ARBA00022574"/>
    </source>
</evidence>
<name>U5ELD8_NOCAS</name>
<comment type="caution">
    <text evidence="7">The sequence shown here is derived from an EMBL/GenBank/DDBJ whole genome shotgun (WGS) entry which is preliminary data.</text>
</comment>
<feature type="repeat" description="WD" evidence="3">
    <location>
        <begin position="953"/>
        <end position="994"/>
    </location>
</feature>
<keyword evidence="8" id="KW-1185">Reference proteome</keyword>
<dbReference type="InterPro" id="IPR019775">
    <property type="entry name" value="WD40_repeat_CS"/>
</dbReference>
<proteinExistence type="predicted"/>
<keyword evidence="5" id="KW-0812">Transmembrane</keyword>
<keyword evidence="1 3" id="KW-0853">WD repeat</keyword>
<accession>U5ELD8</accession>
<dbReference type="SUPFAM" id="SSF50998">
    <property type="entry name" value="Quinoprotein alcohol dehydrogenase-like"/>
    <property type="match status" value="1"/>
</dbReference>
<gene>
    <name evidence="7" type="ORF">NCAST_32_04090</name>
</gene>
<protein>
    <recommendedName>
        <fullName evidence="6">Novel STAND NTPase 1 domain-containing protein</fullName>
    </recommendedName>
</protein>
<evidence type="ECO:0000313" key="7">
    <source>
        <dbReference type="EMBL" id="GAD85924.1"/>
    </source>
</evidence>
<dbReference type="CDD" id="cd00200">
    <property type="entry name" value="WD40"/>
    <property type="match status" value="2"/>
</dbReference>
<organism evidence="7 8">
    <name type="scientific">Nocardia asteroides NBRC 15531</name>
    <dbReference type="NCBI Taxonomy" id="1110697"/>
    <lineage>
        <taxon>Bacteria</taxon>
        <taxon>Bacillati</taxon>
        <taxon>Actinomycetota</taxon>
        <taxon>Actinomycetes</taxon>
        <taxon>Mycobacteriales</taxon>
        <taxon>Nocardiaceae</taxon>
        <taxon>Nocardia</taxon>
    </lineage>
</organism>
<feature type="repeat" description="WD" evidence="3">
    <location>
        <begin position="776"/>
        <end position="817"/>
    </location>
</feature>
<dbReference type="SMART" id="SM00320">
    <property type="entry name" value="WD40"/>
    <property type="match status" value="11"/>
</dbReference>
<dbReference type="EMBL" id="BAFO02000032">
    <property type="protein sequence ID" value="GAD85924.1"/>
    <property type="molecule type" value="Genomic_DNA"/>
</dbReference>
<dbReference type="Proteomes" id="UP000017048">
    <property type="component" value="Unassembled WGS sequence"/>
</dbReference>
<dbReference type="PANTHER" id="PTHR19848">
    <property type="entry name" value="WD40 REPEAT PROTEIN"/>
    <property type="match status" value="1"/>
</dbReference>
<dbReference type="Pfam" id="PF20703">
    <property type="entry name" value="nSTAND1"/>
    <property type="match status" value="1"/>
</dbReference>
<dbReference type="InterPro" id="IPR027417">
    <property type="entry name" value="P-loop_NTPase"/>
</dbReference>
<keyword evidence="5" id="KW-0472">Membrane</keyword>
<dbReference type="Gene3D" id="2.130.10.10">
    <property type="entry name" value="YVTN repeat-like/Quinoprotein amine dehydrogenase"/>
    <property type="match status" value="4"/>
</dbReference>
<dbReference type="OrthoDB" id="4492582at2"/>
<dbReference type="PRINTS" id="PR00320">
    <property type="entry name" value="GPROTEINBRPT"/>
</dbReference>
<sequence>MTPGTRDGQLDDENPWPGLASFEENGQAFFFGRDREAASLLRHVRDAPVTVLYGRSGLGKTSLLRAGLFPALRDENYLPIYIRLDLTRNAAALSRQLHRAVRGSIRAHAPDAVLPRDDESLWEYLHRTDFELWSAQNYPLTPVIVLDQFEELFTRGERVPEAVREFMHDLGDLAENRISDEVAARIDSDEAEAGRFRLRAQNFKLLITLREDFLPNLEEWCPLIPALGRSRMRLLPFRADAAFEAVRKPSGHLITDALAHRVVGIIAGEDLHLGREVPAAEADDLAASDVEPALLSLFCRELNEERKRSGRAHFDEQLVKEAQRDILSNYYLSCVRDLSPQVAEFIESELITEKGFRDSYPREDAVPSRLTGDELDRLIRSRLVRLEEYHGAQRIELTHDVLTGVVREHRDRRRSETERTAHAARVEREKQALLDAAARREVELEGERRAGRRFRRLSAVLAVVCVVSVVLAVLAVINWRSATDARNDAADRSKEALAGRLTSQAQSMLAGGQPGSELAALNKLLAAQDISTTPDLGALLTTLRNEARLHKIIGLDAEGGVLSTDGRRIVTRAPSGIVLVDTEAGKPIGEPLVVDGTVEAVSADGRYLVLSDPDRIIRVWDSATGKPIGQPLTDSAGRTTAVVVSPDGNRVAASYGDHTRLWDARTGRQIGPAMGAADTQVRALAFSPDGNRLASAGSTKTVELWDAHSGAALGETVPSGDPRIGEAEAIWSLSFSPDGRLVAAGGNTVGVGPLANAGTPLRIWNTETGTAIPDPETGNFGAVVSVAFSPDGGRIVTGGDDKTVRLWDPDTGRQVGDPLSLNAAVQDVAFTPDGNRIVAVADDTGQIFHADPTMGLPAKVGSSRVVEQAMTDTRLSIDTETERPQIVIYRDGELQRLDADTGERIGAVLVSEALRGAMQISFSPDGRWLAVVGRDNDVRVLDLQDGRQRGAPMKGHIGTLSAVAFSPDGTTLATGSGDKTIRLWDWASGHQIREPLTGHTNGVEELVFSEDGQRLYSRSYDSVRIWDGKTWQPVGKIIEGFATAMELRDDNRRIAVADGVTIRQWDAESGEAVGEPLEGHDEPLESVNYSPDGRYLVSTSSDYTVRFWDADTGRQIGEPIVTARLGPTPLLDFSTDGRRVFVLSQKIALNKTSAFEGGGIWQIPGPAAWRDAICDKLTSNPSDEDWKDWVSTDPPSSELCRDKPTA</sequence>
<dbReference type="PROSITE" id="PS50294">
    <property type="entry name" value="WD_REPEATS_REGION"/>
    <property type="match status" value="4"/>
</dbReference>
<reference evidence="7 8" key="1">
    <citation type="journal article" date="2014" name="BMC Genomics">
        <title>Genome based analysis of type-I polyketide synthase and nonribosomal peptide synthetase gene clusters in seven strains of five representative Nocardia species.</title>
        <authorList>
            <person name="Komaki H."/>
            <person name="Ichikawa N."/>
            <person name="Hosoyama A."/>
            <person name="Takahashi-Nakaguchi A."/>
            <person name="Matsuzawa T."/>
            <person name="Suzuki K."/>
            <person name="Fujita N."/>
            <person name="Gonoi T."/>
        </authorList>
    </citation>
    <scope>NUCLEOTIDE SEQUENCE [LARGE SCALE GENOMIC DNA]</scope>
    <source>
        <strain evidence="7 8">NBRC 15531</strain>
    </source>
</reference>